<gene>
    <name evidence="2" type="primary">TRIM35</name>
</gene>
<organism evidence="2">
    <name type="scientific">Nothobranchius furzeri</name>
    <name type="common">Turquoise killifish</name>
    <dbReference type="NCBI Taxonomy" id="105023"/>
    <lineage>
        <taxon>Eukaryota</taxon>
        <taxon>Metazoa</taxon>
        <taxon>Chordata</taxon>
        <taxon>Craniata</taxon>
        <taxon>Vertebrata</taxon>
        <taxon>Euteleostomi</taxon>
        <taxon>Actinopterygii</taxon>
        <taxon>Neopterygii</taxon>
        <taxon>Teleostei</taxon>
        <taxon>Neoteleostei</taxon>
        <taxon>Acanthomorphata</taxon>
        <taxon>Ovalentaria</taxon>
        <taxon>Atherinomorphae</taxon>
        <taxon>Cyprinodontiformes</taxon>
        <taxon>Nothobranchiidae</taxon>
        <taxon>Nothobranchius</taxon>
    </lineage>
</organism>
<name>A0A1A8A308_NOTFU</name>
<dbReference type="SUPFAM" id="SSF49899">
    <property type="entry name" value="Concanavalin A-like lectins/glucanases"/>
    <property type="match status" value="1"/>
</dbReference>
<reference evidence="2" key="1">
    <citation type="submission" date="2016-05" db="EMBL/GenBank/DDBJ databases">
        <authorList>
            <person name="Lavstsen T."/>
            <person name="Jespersen J.S."/>
        </authorList>
    </citation>
    <scope>NUCLEOTIDE SEQUENCE</scope>
    <source>
        <tissue evidence="2">Brain</tissue>
    </source>
</reference>
<accession>A0A1A8A308</accession>
<dbReference type="PANTHER" id="PTHR24103">
    <property type="entry name" value="E3 UBIQUITIN-PROTEIN LIGASE TRIM"/>
    <property type="match status" value="1"/>
</dbReference>
<reference evidence="2" key="2">
    <citation type="submission" date="2016-06" db="EMBL/GenBank/DDBJ databases">
        <title>The genome of a short-lived fish provides insights into sex chromosome evolution and the genetic control of aging.</title>
        <authorList>
            <person name="Reichwald K."/>
            <person name="Felder M."/>
            <person name="Petzold A."/>
            <person name="Koch P."/>
            <person name="Groth M."/>
            <person name="Platzer M."/>
        </authorList>
    </citation>
    <scope>NUCLEOTIDE SEQUENCE</scope>
    <source>
        <tissue evidence="2">Brain</tissue>
    </source>
</reference>
<proteinExistence type="predicted"/>
<dbReference type="Pfam" id="PF13765">
    <property type="entry name" value="PRY"/>
    <property type="match status" value="1"/>
</dbReference>
<dbReference type="EMBL" id="HADY01010568">
    <property type="protein sequence ID" value="SBP49053.1"/>
    <property type="molecule type" value="Transcribed_RNA"/>
</dbReference>
<dbReference type="Gene3D" id="2.60.120.920">
    <property type="match status" value="1"/>
</dbReference>
<dbReference type="InterPro" id="IPR043136">
    <property type="entry name" value="B30.2/SPRY_sf"/>
</dbReference>
<evidence type="ECO:0000259" key="1">
    <source>
        <dbReference type="SMART" id="SM00589"/>
    </source>
</evidence>
<evidence type="ECO:0000313" key="2">
    <source>
        <dbReference type="EMBL" id="SBP49053.1"/>
    </source>
</evidence>
<sequence>MVRIAAVKEKSCKLETVKMIKSLRREKADLSDMIRTTEEDLRNEDVSFLKSYRATVECVQQLPPLADLQPPSGTLLDEAQHLGNLRFNIWTKRASYSQMTLNPNTAHPGIVLSEDPTSIKRGQTQAPPDNPERFDSSCMVLSSRGFRLGSPQVGGGGGGQSALGSGCGFSLSKEKDGWTQSLDYGR</sequence>
<feature type="domain" description="SPRY-associated" evidence="1">
    <location>
        <begin position="96"/>
        <end position="147"/>
    </location>
</feature>
<dbReference type="InterPro" id="IPR013320">
    <property type="entry name" value="ConA-like_dom_sf"/>
</dbReference>
<dbReference type="SMART" id="SM00589">
    <property type="entry name" value="PRY"/>
    <property type="match status" value="1"/>
</dbReference>
<dbReference type="InterPro" id="IPR050143">
    <property type="entry name" value="TRIM/RBCC"/>
</dbReference>
<dbReference type="InterPro" id="IPR006574">
    <property type="entry name" value="PRY"/>
</dbReference>
<protein>
    <submittedName>
        <fullName evidence="2">Tripartite motif containing 35</fullName>
    </submittedName>
</protein>
<dbReference type="AlphaFoldDB" id="A0A1A8A308"/>